<keyword evidence="2" id="KW-0067">ATP-binding</keyword>
<dbReference type="Pfam" id="PF00493">
    <property type="entry name" value="MCM"/>
    <property type="match status" value="1"/>
</dbReference>
<gene>
    <name evidence="4" type="ORF">LSALG_LOCUS38557</name>
</gene>
<reference evidence="4" key="1">
    <citation type="submission" date="2023-04" db="EMBL/GenBank/DDBJ databases">
        <authorList>
            <person name="Vijverberg K."/>
            <person name="Xiong W."/>
            <person name="Schranz E."/>
        </authorList>
    </citation>
    <scope>NUCLEOTIDE SEQUENCE</scope>
</reference>
<dbReference type="PANTHER" id="PTHR11630">
    <property type="entry name" value="DNA REPLICATION LICENSING FACTOR MCM FAMILY MEMBER"/>
    <property type="match status" value="1"/>
</dbReference>
<dbReference type="GO" id="GO:0005634">
    <property type="term" value="C:nucleus"/>
    <property type="evidence" value="ECO:0007669"/>
    <property type="project" value="TreeGrafter"/>
</dbReference>
<dbReference type="InterPro" id="IPR031327">
    <property type="entry name" value="MCM"/>
</dbReference>
<dbReference type="GO" id="GO:0003697">
    <property type="term" value="F:single-stranded DNA binding"/>
    <property type="evidence" value="ECO:0007669"/>
    <property type="project" value="TreeGrafter"/>
</dbReference>
<evidence type="ECO:0000256" key="2">
    <source>
        <dbReference type="ARBA" id="ARBA00022840"/>
    </source>
</evidence>
<organism evidence="4 5">
    <name type="scientific">Lactuca saligna</name>
    <name type="common">Willowleaf lettuce</name>
    <dbReference type="NCBI Taxonomy" id="75948"/>
    <lineage>
        <taxon>Eukaryota</taxon>
        <taxon>Viridiplantae</taxon>
        <taxon>Streptophyta</taxon>
        <taxon>Embryophyta</taxon>
        <taxon>Tracheophyta</taxon>
        <taxon>Spermatophyta</taxon>
        <taxon>Magnoliopsida</taxon>
        <taxon>eudicotyledons</taxon>
        <taxon>Gunneridae</taxon>
        <taxon>Pentapetalae</taxon>
        <taxon>asterids</taxon>
        <taxon>campanulids</taxon>
        <taxon>Asterales</taxon>
        <taxon>Asteraceae</taxon>
        <taxon>Cichorioideae</taxon>
        <taxon>Cichorieae</taxon>
        <taxon>Lactucinae</taxon>
        <taxon>Lactuca</taxon>
    </lineage>
</organism>
<accession>A0AA35ZVX8</accession>
<evidence type="ECO:0000259" key="3">
    <source>
        <dbReference type="PROSITE" id="PS50051"/>
    </source>
</evidence>
<dbReference type="PANTHER" id="PTHR11630:SF43">
    <property type="entry name" value="DNA REPLICATION LICENSING FACTOR MCM6"/>
    <property type="match status" value="1"/>
</dbReference>
<dbReference type="EMBL" id="OX465084">
    <property type="protein sequence ID" value="CAI9299873.1"/>
    <property type="molecule type" value="Genomic_DNA"/>
</dbReference>
<name>A0AA35ZVX8_LACSI</name>
<dbReference type="Gene3D" id="3.40.50.300">
    <property type="entry name" value="P-loop containing nucleotide triphosphate hydrolases"/>
    <property type="match status" value="1"/>
</dbReference>
<protein>
    <recommendedName>
        <fullName evidence="3">MCM C-terminal AAA(+) ATPase domain-containing protein</fullName>
    </recommendedName>
</protein>
<feature type="domain" description="MCM C-terminal AAA(+) ATPase" evidence="3">
    <location>
        <begin position="65"/>
        <end position="107"/>
    </location>
</feature>
<keyword evidence="5" id="KW-1185">Reference proteome</keyword>
<proteinExistence type="predicted"/>
<dbReference type="InterPro" id="IPR001208">
    <property type="entry name" value="MCM_dom"/>
</dbReference>
<dbReference type="AlphaFoldDB" id="A0AA35ZVX8"/>
<dbReference type="GO" id="GO:1902969">
    <property type="term" value="P:mitotic DNA replication"/>
    <property type="evidence" value="ECO:0007669"/>
    <property type="project" value="TreeGrafter"/>
</dbReference>
<dbReference type="GO" id="GO:0042555">
    <property type="term" value="C:MCM complex"/>
    <property type="evidence" value="ECO:0007669"/>
    <property type="project" value="TreeGrafter"/>
</dbReference>
<dbReference type="InterPro" id="IPR027417">
    <property type="entry name" value="P-loop_NTPase"/>
</dbReference>
<dbReference type="GO" id="GO:0000727">
    <property type="term" value="P:double-strand break repair via break-induced replication"/>
    <property type="evidence" value="ECO:0007669"/>
    <property type="project" value="TreeGrafter"/>
</dbReference>
<dbReference type="Proteomes" id="UP001177003">
    <property type="component" value="Chromosome 8"/>
</dbReference>
<evidence type="ECO:0000313" key="4">
    <source>
        <dbReference type="EMBL" id="CAI9299873.1"/>
    </source>
</evidence>
<keyword evidence="1" id="KW-0547">Nucleotide-binding</keyword>
<sequence>MKVISSAGKHEFSLDVKTVIGFQGCEEDVKIISTVIGIESGYIGSNKSKAEELAEVKKMIKTPDFFNKLVDSMAPTVFAHQYIKRAILLMLLGGVHKFTHEGINIRGGGGGALMFVLFEIQIVLNLSFSRLKALRVLNLGFNDIADAVLVAISAIGDKANDLILDMYKSVVSTFESWKCNQVW</sequence>
<dbReference type="GO" id="GO:0005524">
    <property type="term" value="F:ATP binding"/>
    <property type="evidence" value="ECO:0007669"/>
    <property type="project" value="UniProtKB-KW"/>
</dbReference>
<evidence type="ECO:0000313" key="5">
    <source>
        <dbReference type="Proteomes" id="UP001177003"/>
    </source>
</evidence>
<dbReference type="GO" id="GO:1990518">
    <property type="term" value="F:single-stranded 3'-5' DNA helicase activity"/>
    <property type="evidence" value="ECO:0007669"/>
    <property type="project" value="TreeGrafter"/>
</dbReference>
<dbReference type="PROSITE" id="PS50051">
    <property type="entry name" value="MCM_2"/>
    <property type="match status" value="1"/>
</dbReference>
<evidence type="ECO:0000256" key="1">
    <source>
        <dbReference type="ARBA" id="ARBA00022741"/>
    </source>
</evidence>